<proteinExistence type="predicted"/>
<keyword evidence="2" id="KW-1185">Reference proteome</keyword>
<name>A0AAU9PEG3_9ASTR</name>
<dbReference type="EMBL" id="CAKMRJ010005634">
    <property type="protein sequence ID" value="CAH1448579.1"/>
    <property type="molecule type" value="Genomic_DNA"/>
</dbReference>
<organism evidence="1 2">
    <name type="scientific">Lactuca virosa</name>
    <dbReference type="NCBI Taxonomy" id="75947"/>
    <lineage>
        <taxon>Eukaryota</taxon>
        <taxon>Viridiplantae</taxon>
        <taxon>Streptophyta</taxon>
        <taxon>Embryophyta</taxon>
        <taxon>Tracheophyta</taxon>
        <taxon>Spermatophyta</taxon>
        <taxon>Magnoliopsida</taxon>
        <taxon>eudicotyledons</taxon>
        <taxon>Gunneridae</taxon>
        <taxon>Pentapetalae</taxon>
        <taxon>asterids</taxon>
        <taxon>campanulids</taxon>
        <taxon>Asterales</taxon>
        <taxon>Asteraceae</taxon>
        <taxon>Cichorioideae</taxon>
        <taxon>Cichorieae</taxon>
        <taxon>Lactucinae</taxon>
        <taxon>Lactuca</taxon>
    </lineage>
</organism>
<protein>
    <submittedName>
        <fullName evidence="1">Uncharacterized protein</fullName>
    </submittedName>
</protein>
<reference evidence="1 2" key="1">
    <citation type="submission" date="2022-01" db="EMBL/GenBank/DDBJ databases">
        <authorList>
            <person name="Xiong W."/>
            <person name="Schranz E."/>
        </authorList>
    </citation>
    <scope>NUCLEOTIDE SEQUENCE [LARGE SCALE GENOMIC DNA]</scope>
</reference>
<dbReference type="AlphaFoldDB" id="A0AAU9PEG3"/>
<dbReference type="Proteomes" id="UP001157418">
    <property type="component" value="Unassembled WGS sequence"/>
</dbReference>
<gene>
    <name evidence="1" type="ORF">LVIROSA_LOCUS34112</name>
</gene>
<evidence type="ECO:0000313" key="1">
    <source>
        <dbReference type="EMBL" id="CAH1448579.1"/>
    </source>
</evidence>
<accession>A0AAU9PEG3</accession>
<evidence type="ECO:0000313" key="2">
    <source>
        <dbReference type="Proteomes" id="UP001157418"/>
    </source>
</evidence>
<comment type="caution">
    <text evidence="1">The sequence shown here is derived from an EMBL/GenBank/DDBJ whole genome shotgun (WGS) entry which is preliminary data.</text>
</comment>
<sequence>MIPPPSPSMTAPLPPPTYLLLPSTTREKKTLTLLPHITIFRSTFYGDRSIICASKSTISMSFDEIEGPQLISPSTAAIAFAPHCSVESKKRKRLSLPKDEKDNFVDLSSNIKASLRFNFLVDILSSSKGTSSVKLVKVKKVSKFITSVDEDDDFVSAPVVGQVNVTKAEITYRNPSGLISTIYRSLNDNRKVVVKEIGFGFIEDFVVKKFSRDCSWVHGRYVEKRNVLCIRNNEIHITMRGVHDMYGLPMGDIPMNSPKKICFAIAVN</sequence>